<dbReference type="RefSeq" id="WP_208875619.1">
    <property type="nucleotide sequence ID" value="NZ_CP031320.1"/>
</dbReference>
<evidence type="ECO:0000313" key="3">
    <source>
        <dbReference type="Proteomes" id="UP000254425"/>
    </source>
</evidence>
<dbReference type="Pfam" id="PF16670">
    <property type="entry name" value="PI-PLC-C1"/>
    <property type="match status" value="1"/>
</dbReference>
<dbReference type="GO" id="GO:0006629">
    <property type="term" value="P:lipid metabolic process"/>
    <property type="evidence" value="ECO:0007669"/>
    <property type="project" value="InterPro"/>
</dbReference>
<dbReference type="InterPro" id="IPR017946">
    <property type="entry name" value="PLC-like_Pdiesterase_TIM-brl"/>
</dbReference>
<name>A0A345XJJ6_9ACTN</name>
<dbReference type="GO" id="GO:0008081">
    <property type="term" value="F:phosphoric diester hydrolase activity"/>
    <property type="evidence" value="ECO:0007669"/>
    <property type="project" value="InterPro"/>
</dbReference>
<reference evidence="2 3" key="1">
    <citation type="submission" date="2018-07" db="EMBL/GenBank/DDBJ databases">
        <title>Draft genome of the type strain Streptomyces armeniacus ATCC 15676.</title>
        <authorList>
            <person name="Labana P."/>
            <person name="Gosse J.T."/>
            <person name="Boddy C.N."/>
        </authorList>
    </citation>
    <scope>NUCLEOTIDE SEQUENCE [LARGE SCALE GENOMIC DNA]</scope>
    <source>
        <strain evidence="2 3">ATCC 15676</strain>
    </source>
</reference>
<dbReference type="KEGG" id="sarm:DVA86_03280"/>
<evidence type="ECO:0000256" key="1">
    <source>
        <dbReference type="SAM" id="SignalP"/>
    </source>
</evidence>
<sequence length="363" mass="38604">MSRVTPARRARSAVTAGAATLALTAAATVALAGPAPAQDRQPSSPRAAAATYAQTTGVGVHNAYEKDKYATFSEALDSGASLLELDVWTSNFGSGWRVSHSDPFGNSNNCENAAAALGPGATAADQSFDGCLADLRAWHDAHPGHAPVMLKVEMKDGFNDKGGRGPDEFDALLSERLGDALLRPSDVVGDHATLDEAVQAGGWPERDAMAGKFLFELIPGTVEEGNPADDLWTDEEYATHLSTLAADNRLDQAAAFPAVHGAEAGDPREARYEEALRPWFVVFDGDAKAYAGGSIDTRWYRERGYLLVMTDAHNVDPPIDATNPEEQQARDRVTALAAAHASFATSDWYPLPQVLSMVVPRGE</sequence>
<gene>
    <name evidence="2" type="ORF">DVA86_03280</name>
</gene>
<keyword evidence="3" id="KW-1185">Reference proteome</keyword>
<evidence type="ECO:0008006" key="4">
    <source>
        <dbReference type="Google" id="ProtNLM"/>
    </source>
</evidence>
<dbReference type="Gene3D" id="3.20.20.190">
    <property type="entry name" value="Phosphatidylinositol (PI) phosphodiesterase"/>
    <property type="match status" value="1"/>
</dbReference>
<evidence type="ECO:0000313" key="2">
    <source>
        <dbReference type="EMBL" id="AXK31812.1"/>
    </source>
</evidence>
<dbReference type="InterPro" id="IPR032075">
    <property type="entry name" value="PI-PLC-C1"/>
</dbReference>
<keyword evidence="1" id="KW-0732">Signal</keyword>
<dbReference type="AlphaFoldDB" id="A0A345XJJ6"/>
<organism evidence="2 3">
    <name type="scientific">Streptomyces armeniacus</name>
    <dbReference type="NCBI Taxonomy" id="83291"/>
    <lineage>
        <taxon>Bacteria</taxon>
        <taxon>Bacillati</taxon>
        <taxon>Actinomycetota</taxon>
        <taxon>Actinomycetes</taxon>
        <taxon>Kitasatosporales</taxon>
        <taxon>Streptomycetaceae</taxon>
        <taxon>Streptomyces</taxon>
    </lineage>
</organism>
<dbReference type="CDD" id="cd08589">
    <property type="entry name" value="PI-PLCc_SaPLC1_like"/>
    <property type="match status" value="1"/>
</dbReference>
<protein>
    <recommendedName>
        <fullName evidence="4">Calcium-dependent phosphoinositide phospholipase C</fullName>
    </recommendedName>
</protein>
<dbReference type="Proteomes" id="UP000254425">
    <property type="component" value="Chromosome"/>
</dbReference>
<feature type="signal peptide" evidence="1">
    <location>
        <begin position="1"/>
        <end position="32"/>
    </location>
</feature>
<dbReference type="SUPFAM" id="SSF51695">
    <property type="entry name" value="PLC-like phosphodiesterases"/>
    <property type="match status" value="1"/>
</dbReference>
<dbReference type="EMBL" id="CP031320">
    <property type="protein sequence ID" value="AXK31812.1"/>
    <property type="molecule type" value="Genomic_DNA"/>
</dbReference>
<accession>A0A345XJJ6</accession>
<proteinExistence type="predicted"/>
<feature type="chain" id="PRO_5016898509" description="Calcium-dependent phosphoinositide phospholipase C" evidence="1">
    <location>
        <begin position="33"/>
        <end position="363"/>
    </location>
</feature>